<feature type="non-terminal residue" evidence="1">
    <location>
        <position position="198"/>
    </location>
</feature>
<evidence type="ECO:0008006" key="3">
    <source>
        <dbReference type="Google" id="ProtNLM"/>
    </source>
</evidence>
<sequence length="198" mass="22318">MGLWLLDTDTLARSRFVISPLAETVAALVDLEEAAASHPAQQKWLTAHLPAYRERLARDPIVAAVVRAGFRHSWTADFLIPAPVGEGIPHIEEELHRVRTTPPATARADLTTALGGGSVPDVLRRHDVSDPLRRHHVSAPLRRHDFPAPLRRDDLSNPLRRDDIPERSAALLEWVWARTVLPDWERRRRVLEADIVAR</sequence>
<evidence type="ECO:0000313" key="1">
    <source>
        <dbReference type="EMBL" id="KOG86767.1"/>
    </source>
</evidence>
<dbReference type="EMBL" id="LGUT01002633">
    <property type="protein sequence ID" value="KOG86767.1"/>
    <property type="molecule type" value="Genomic_DNA"/>
</dbReference>
<dbReference type="Proteomes" id="UP000037020">
    <property type="component" value="Unassembled WGS sequence"/>
</dbReference>
<gene>
    <name evidence="1" type="ORF">ADK38_29190</name>
</gene>
<evidence type="ECO:0000313" key="2">
    <source>
        <dbReference type="Proteomes" id="UP000037020"/>
    </source>
</evidence>
<protein>
    <recommendedName>
        <fullName evidence="3">Transcriptional regulator</fullName>
    </recommendedName>
</protein>
<organism evidence="1 2">
    <name type="scientific">Streptomyces varsoviensis</name>
    <dbReference type="NCBI Taxonomy" id="67373"/>
    <lineage>
        <taxon>Bacteria</taxon>
        <taxon>Bacillati</taxon>
        <taxon>Actinomycetota</taxon>
        <taxon>Actinomycetes</taxon>
        <taxon>Kitasatosporales</taxon>
        <taxon>Streptomycetaceae</taxon>
        <taxon>Streptomyces</taxon>
    </lineage>
</organism>
<comment type="caution">
    <text evidence="1">The sequence shown here is derived from an EMBL/GenBank/DDBJ whole genome shotgun (WGS) entry which is preliminary data.</text>
</comment>
<name>A0ABR5J0A0_9ACTN</name>
<proteinExistence type="predicted"/>
<reference evidence="1 2" key="1">
    <citation type="submission" date="2015-07" db="EMBL/GenBank/DDBJ databases">
        <authorList>
            <person name="Ju K.-S."/>
            <person name="Doroghazi J.R."/>
            <person name="Metcalf W.W."/>
        </authorList>
    </citation>
    <scope>NUCLEOTIDE SEQUENCE [LARGE SCALE GENOMIC DNA]</scope>
    <source>
        <strain evidence="1 2">NRRL B-3589</strain>
    </source>
</reference>
<accession>A0ABR5J0A0</accession>
<keyword evidence="2" id="KW-1185">Reference proteome</keyword>